<dbReference type="AlphaFoldDB" id="A0A2A2HCF1"/>
<keyword evidence="1" id="KW-1133">Transmembrane helix</keyword>
<dbReference type="InterPro" id="IPR017199">
    <property type="entry name" value="UCP037409_transporter"/>
</dbReference>
<dbReference type="PIRSF" id="PIRSF037409">
    <property type="entry name" value="UCP037409_transporter"/>
    <property type="match status" value="1"/>
</dbReference>
<evidence type="ECO:0008006" key="6">
    <source>
        <dbReference type="Google" id="ProtNLM"/>
    </source>
</evidence>
<proteinExistence type="predicted"/>
<dbReference type="EMBL" id="LMVN01000023">
    <property type="protein sequence ID" value="PAV07028.1"/>
    <property type="molecule type" value="Genomic_DNA"/>
</dbReference>
<evidence type="ECO:0000313" key="4">
    <source>
        <dbReference type="Proteomes" id="UP000217528"/>
    </source>
</evidence>
<dbReference type="Proteomes" id="UP000217528">
    <property type="component" value="Unassembled WGS sequence"/>
</dbReference>
<keyword evidence="1" id="KW-0472">Membrane</keyword>
<dbReference type="Pfam" id="PF09930">
    <property type="entry name" value="DUF2162"/>
    <property type="match status" value="1"/>
</dbReference>
<protein>
    <recommendedName>
        <fullName evidence="6">Transporter</fullName>
    </recommendedName>
</protein>
<feature type="transmembrane region" description="Helical" evidence="1">
    <location>
        <begin position="132"/>
        <end position="152"/>
    </location>
</feature>
<name>A0A2A2HCF1_9EURY</name>
<evidence type="ECO:0000313" key="3">
    <source>
        <dbReference type="EMBL" id="PWL08917.1"/>
    </source>
</evidence>
<feature type="transmembrane region" description="Helical" evidence="1">
    <location>
        <begin position="206"/>
        <end position="224"/>
    </location>
</feature>
<feature type="transmembrane region" description="Helical" evidence="1">
    <location>
        <begin position="164"/>
        <end position="186"/>
    </location>
</feature>
<reference evidence="3 5" key="1">
    <citation type="submission" date="2016-04" db="EMBL/GenBank/DDBJ databases">
        <title>Genome sequence of Methanosphaera cuniculi DSM 4103.</title>
        <authorList>
            <person name="Poehlein A."/>
            <person name="Seedorf H."/>
            <person name="Daniel R."/>
        </authorList>
    </citation>
    <scope>NUCLEOTIDE SEQUENCE [LARGE SCALE GENOMIC DNA]</scope>
    <source>
        <strain evidence="3 5">DSM 4103</strain>
    </source>
</reference>
<evidence type="ECO:0000313" key="5">
    <source>
        <dbReference type="Proteomes" id="UP000246004"/>
    </source>
</evidence>
<feature type="transmembrane region" description="Helical" evidence="1">
    <location>
        <begin position="64"/>
        <end position="84"/>
    </location>
</feature>
<sequence>MLDQLMQYGILAAVLIFGLKIGLALGFSGIKKRTVGYILIGYGVGLTVLSYLAQPYTEILYNFVYNYTSYIFAVIAVIILVTGFKTIHDWKVTGKDVGSATSMAVVAPCPCCFGAILTTILLVAPMSTIPTVSLGAISAVALVVVMGVTYLLSGKIVQKVHRPYPIVLGDFMIFMGMYFVLCLMILPNIELVTVGTPIEIQSITSVLKMVVVIAVIMIIGVIYAKKRDEYIQY</sequence>
<dbReference type="EMBL" id="LWMS01000005">
    <property type="protein sequence ID" value="PWL08917.1"/>
    <property type="molecule type" value="Genomic_DNA"/>
</dbReference>
<keyword evidence="4" id="KW-1185">Reference proteome</keyword>
<evidence type="ECO:0000313" key="2">
    <source>
        <dbReference type="EMBL" id="PAV07028.1"/>
    </source>
</evidence>
<evidence type="ECO:0000256" key="1">
    <source>
        <dbReference type="SAM" id="Phobius"/>
    </source>
</evidence>
<reference evidence="2 4" key="2">
    <citation type="journal article" date="2017" name="BMC Genomics">
        <title>Genomic analysis of methanogenic archaea reveals a shift towards energy conservation.</title>
        <authorList>
            <person name="Gilmore S.P."/>
            <person name="Henske J.K."/>
            <person name="Sexton J.A."/>
            <person name="Solomon K.V."/>
            <person name="Seppala S."/>
            <person name="Yoo J.I."/>
            <person name="Huyett L.M."/>
            <person name="Pressman A."/>
            <person name="Cogan J.Z."/>
            <person name="Kivenson V."/>
            <person name="Peng X."/>
            <person name="Tan Y."/>
            <person name="Valentine D.L."/>
            <person name="O'Malley M.A."/>
        </authorList>
    </citation>
    <scope>NUCLEOTIDE SEQUENCE [LARGE SCALE GENOMIC DNA]</scope>
    <source>
        <strain evidence="2 4">1R-7</strain>
    </source>
</reference>
<feature type="transmembrane region" description="Helical" evidence="1">
    <location>
        <begin position="105"/>
        <end position="126"/>
    </location>
</feature>
<gene>
    <name evidence="2" type="ORF">ASJ82_02015</name>
    <name evidence="3" type="ORF">MSCUN_01840</name>
</gene>
<comment type="caution">
    <text evidence="2">The sequence shown here is derived from an EMBL/GenBank/DDBJ whole genome shotgun (WGS) entry which is preliminary data.</text>
</comment>
<feature type="transmembrane region" description="Helical" evidence="1">
    <location>
        <begin position="34"/>
        <end position="52"/>
    </location>
</feature>
<keyword evidence="1" id="KW-0812">Transmembrane</keyword>
<dbReference type="Proteomes" id="UP000246004">
    <property type="component" value="Unassembled WGS sequence"/>
</dbReference>
<feature type="transmembrane region" description="Helical" evidence="1">
    <location>
        <begin position="6"/>
        <end position="27"/>
    </location>
</feature>
<organism evidence="2 4">
    <name type="scientific">Methanosphaera cuniculi</name>
    <dbReference type="NCBI Taxonomy" id="1077256"/>
    <lineage>
        <taxon>Archaea</taxon>
        <taxon>Methanobacteriati</taxon>
        <taxon>Methanobacteriota</taxon>
        <taxon>Methanomada group</taxon>
        <taxon>Methanobacteria</taxon>
        <taxon>Methanobacteriales</taxon>
        <taxon>Methanobacteriaceae</taxon>
        <taxon>Methanosphaera</taxon>
    </lineage>
</organism>
<accession>A0A2A2HCF1</accession>